<protein>
    <submittedName>
        <fullName evidence="2">GPI-anchored protein LLG2</fullName>
    </submittedName>
</protein>
<keyword evidence="3" id="KW-1185">Reference proteome</keyword>
<dbReference type="AlphaFoldDB" id="A0AAV6N3V3"/>
<name>A0AAV6N3V3_9ROSI</name>
<comment type="caution">
    <text evidence="2">The sequence shown here is derived from an EMBL/GenBank/DDBJ whole genome shotgun (WGS) entry which is preliminary data.</text>
</comment>
<reference evidence="2 3" key="1">
    <citation type="journal article" date="2021" name="Hortic Res">
        <title>The domestication of Cucurbita argyrosperma as revealed by the genome of its wild relative.</title>
        <authorList>
            <person name="Barrera-Redondo J."/>
            <person name="Sanchez-de la Vega G."/>
            <person name="Aguirre-Liguori J.A."/>
            <person name="Castellanos-Morales G."/>
            <person name="Gutierrez-Guerrero Y.T."/>
            <person name="Aguirre-Dugua X."/>
            <person name="Aguirre-Planter E."/>
            <person name="Tenaillon M.I."/>
            <person name="Lira-Saade R."/>
            <person name="Eguiarte L.E."/>
        </authorList>
    </citation>
    <scope>NUCLEOTIDE SEQUENCE [LARGE SCALE GENOMIC DNA]</scope>
    <source>
        <strain evidence="2">JBR-2021</strain>
    </source>
</reference>
<dbReference type="InterPro" id="IPR039307">
    <property type="entry name" value="LORELEI-like"/>
</dbReference>
<evidence type="ECO:0000259" key="1">
    <source>
        <dbReference type="Pfam" id="PF26578"/>
    </source>
</evidence>
<dbReference type="PANTHER" id="PTHR31533:SF2">
    <property type="entry name" value="GPI-ANCHORED PROTEIN LLG1"/>
    <property type="match status" value="1"/>
</dbReference>
<dbReference type="EMBL" id="JAGKQH010000009">
    <property type="protein sequence ID" value="KAG6592130.1"/>
    <property type="molecule type" value="Genomic_DNA"/>
</dbReference>
<dbReference type="InterPro" id="IPR058888">
    <property type="entry name" value="LLG1-like"/>
</dbReference>
<proteinExistence type="predicted"/>
<evidence type="ECO:0000313" key="2">
    <source>
        <dbReference type="EMBL" id="KAG6592130.1"/>
    </source>
</evidence>
<sequence length="121" mass="13476">MLLPLPSPSFNILHCGRLHRCHRCHGPRSCSSFPFSIITSKCKGPEYPANLRCSALEEFGCPYANYINDLTNNCASIMFTYIHLYGNYPSGLSLPPSASKNPLVFNALKLTKHLPTFILCI</sequence>
<gene>
    <name evidence="2" type="primary">LLG2</name>
    <name evidence="2" type="ORF">SDJN03_14476</name>
</gene>
<organism evidence="2 3">
    <name type="scientific">Cucurbita argyrosperma subsp. sororia</name>
    <dbReference type="NCBI Taxonomy" id="37648"/>
    <lineage>
        <taxon>Eukaryota</taxon>
        <taxon>Viridiplantae</taxon>
        <taxon>Streptophyta</taxon>
        <taxon>Embryophyta</taxon>
        <taxon>Tracheophyta</taxon>
        <taxon>Spermatophyta</taxon>
        <taxon>Magnoliopsida</taxon>
        <taxon>eudicotyledons</taxon>
        <taxon>Gunneridae</taxon>
        <taxon>Pentapetalae</taxon>
        <taxon>rosids</taxon>
        <taxon>fabids</taxon>
        <taxon>Cucurbitales</taxon>
        <taxon>Cucurbitaceae</taxon>
        <taxon>Cucurbiteae</taxon>
        <taxon>Cucurbita</taxon>
    </lineage>
</organism>
<feature type="non-terminal residue" evidence="2">
    <location>
        <position position="1"/>
    </location>
</feature>
<dbReference type="Pfam" id="PF26578">
    <property type="entry name" value="LLG1"/>
    <property type="match status" value="1"/>
</dbReference>
<dbReference type="PANTHER" id="PTHR31533">
    <property type="entry name" value="GPI-ANCHORED PROTEIN LLG1-RELATED-RELATED"/>
    <property type="match status" value="1"/>
</dbReference>
<feature type="domain" description="GPI-anchored protein LLG1-like" evidence="1">
    <location>
        <begin position="32"/>
        <end position="92"/>
    </location>
</feature>
<accession>A0AAV6N3V3</accession>
<dbReference type="Proteomes" id="UP000685013">
    <property type="component" value="Chromosome 9"/>
</dbReference>
<evidence type="ECO:0000313" key="3">
    <source>
        <dbReference type="Proteomes" id="UP000685013"/>
    </source>
</evidence>